<protein>
    <recommendedName>
        <fullName evidence="2 3">Single-stranded DNA-binding protein</fullName>
        <shortName evidence="2">SSB</shortName>
    </recommendedName>
</protein>
<dbReference type="GO" id="GO:0006260">
    <property type="term" value="P:DNA replication"/>
    <property type="evidence" value="ECO:0007669"/>
    <property type="project" value="InterPro"/>
</dbReference>
<evidence type="ECO:0000256" key="3">
    <source>
        <dbReference type="RuleBase" id="RU000524"/>
    </source>
</evidence>
<dbReference type="SUPFAM" id="SSF50249">
    <property type="entry name" value="Nucleic acid-binding proteins"/>
    <property type="match status" value="1"/>
</dbReference>
<feature type="compositionally biased region" description="Pro residues" evidence="4">
    <location>
        <begin position="128"/>
        <end position="139"/>
    </location>
</feature>
<evidence type="ECO:0000256" key="4">
    <source>
        <dbReference type="SAM" id="MobiDB-lite"/>
    </source>
</evidence>
<dbReference type="CDD" id="cd04496">
    <property type="entry name" value="SSB_OBF"/>
    <property type="match status" value="1"/>
</dbReference>
<accession>A0AAE3VH82</accession>
<dbReference type="Pfam" id="PF00436">
    <property type="entry name" value="SSB"/>
    <property type="match status" value="1"/>
</dbReference>
<dbReference type="PANTHER" id="PTHR10302:SF27">
    <property type="entry name" value="SINGLE-STRANDED DNA-BINDING PROTEIN"/>
    <property type="match status" value="1"/>
</dbReference>
<gene>
    <name evidence="5" type="ORF">J3R75_002497</name>
</gene>
<dbReference type="GO" id="GO:0003697">
    <property type="term" value="F:single-stranded DNA binding"/>
    <property type="evidence" value="ECO:0007669"/>
    <property type="project" value="UniProtKB-UniRule"/>
</dbReference>
<dbReference type="InterPro" id="IPR012340">
    <property type="entry name" value="NA-bd_OB-fold"/>
</dbReference>
<dbReference type="PROSITE" id="PS50935">
    <property type="entry name" value="SSB"/>
    <property type="match status" value="1"/>
</dbReference>
<dbReference type="Gene3D" id="2.40.50.140">
    <property type="entry name" value="Nucleic acid-binding proteins"/>
    <property type="match status" value="1"/>
</dbReference>
<organism evidence="5 6">
    <name type="scientific">Oligosphaera ethanolica</name>
    <dbReference type="NCBI Taxonomy" id="760260"/>
    <lineage>
        <taxon>Bacteria</taxon>
        <taxon>Pseudomonadati</taxon>
        <taxon>Lentisphaerota</taxon>
        <taxon>Oligosphaeria</taxon>
        <taxon>Oligosphaerales</taxon>
        <taxon>Oligosphaeraceae</taxon>
        <taxon>Oligosphaera</taxon>
    </lineage>
</organism>
<reference evidence="5" key="1">
    <citation type="submission" date="2023-07" db="EMBL/GenBank/DDBJ databases">
        <title>Genomic Encyclopedia of Type Strains, Phase IV (KMG-IV): sequencing the most valuable type-strain genomes for metagenomic binning, comparative biology and taxonomic classification.</title>
        <authorList>
            <person name="Goeker M."/>
        </authorList>
    </citation>
    <scope>NUCLEOTIDE SEQUENCE</scope>
    <source>
        <strain evidence="5">DSM 24202</strain>
    </source>
</reference>
<dbReference type="AlphaFoldDB" id="A0AAE3VH82"/>
<dbReference type="GO" id="GO:0009295">
    <property type="term" value="C:nucleoid"/>
    <property type="evidence" value="ECO:0007669"/>
    <property type="project" value="TreeGrafter"/>
</dbReference>
<evidence type="ECO:0000313" key="6">
    <source>
        <dbReference type="Proteomes" id="UP001238163"/>
    </source>
</evidence>
<dbReference type="EMBL" id="JAUSVL010000001">
    <property type="protein sequence ID" value="MDQ0290390.1"/>
    <property type="molecule type" value="Genomic_DNA"/>
</dbReference>
<dbReference type="HAMAP" id="MF_00984">
    <property type="entry name" value="SSB"/>
    <property type="match status" value="1"/>
</dbReference>
<feature type="region of interest" description="Disordered" evidence="4">
    <location>
        <begin position="107"/>
        <end position="174"/>
    </location>
</feature>
<feature type="compositionally biased region" description="Low complexity" evidence="4">
    <location>
        <begin position="140"/>
        <end position="155"/>
    </location>
</feature>
<sequence>MPSLNKVYLLGNLTRDPEVRQLPGGQTVVTMGLAMNRSFANARGETREEVCFVDVETWGRQAEVASTYLRKGSPVFIEGRLRFDQWDDRETGKKRSRLSVTTERLQLMGAPGQGANYAEDGSQQNTPFQPPAAPAPYGAPAPARAPANAWQQQPPASMPAFEPLPEDPGTTMPF</sequence>
<dbReference type="NCBIfam" id="TIGR00621">
    <property type="entry name" value="ssb"/>
    <property type="match status" value="1"/>
</dbReference>
<keyword evidence="6" id="KW-1185">Reference proteome</keyword>
<evidence type="ECO:0000256" key="2">
    <source>
        <dbReference type="HAMAP-Rule" id="MF_00984"/>
    </source>
</evidence>
<comment type="caution">
    <text evidence="2">Lacks conserved residue(s) required for the propagation of feature annotation.</text>
</comment>
<comment type="caution">
    <text evidence="5">The sequence shown here is derived from an EMBL/GenBank/DDBJ whole genome shotgun (WGS) entry which is preliminary data.</text>
</comment>
<dbReference type="Proteomes" id="UP001238163">
    <property type="component" value="Unassembled WGS sequence"/>
</dbReference>
<proteinExistence type="inferred from homology"/>
<dbReference type="PANTHER" id="PTHR10302">
    <property type="entry name" value="SINGLE-STRANDED DNA-BINDING PROTEIN"/>
    <property type="match status" value="1"/>
</dbReference>
<comment type="subunit">
    <text evidence="2">Homotetramer.</text>
</comment>
<dbReference type="RefSeq" id="WP_307261886.1">
    <property type="nucleotide sequence ID" value="NZ_JAUSVL010000001.1"/>
</dbReference>
<keyword evidence="1 2" id="KW-0238">DNA-binding</keyword>
<name>A0AAE3VH82_9BACT</name>
<dbReference type="InterPro" id="IPR011344">
    <property type="entry name" value="ssDNA-bd"/>
</dbReference>
<evidence type="ECO:0000256" key="1">
    <source>
        <dbReference type="ARBA" id="ARBA00023125"/>
    </source>
</evidence>
<dbReference type="InterPro" id="IPR000424">
    <property type="entry name" value="Primosome_PriB/ssb"/>
</dbReference>
<evidence type="ECO:0000313" key="5">
    <source>
        <dbReference type="EMBL" id="MDQ0290390.1"/>
    </source>
</evidence>